<dbReference type="GO" id="GO:0051059">
    <property type="term" value="F:NF-kappaB binding"/>
    <property type="evidence" value="ECO:0007669"/>
    <property type="project" value="TreeGrafter"/>
</dbReference>
<reference evidence="6" key="1">
    <citation type="submission" date="2025-08" db="UniProtKB">
        <authorList>
            <consortium name="RefSeq"/>
        </authorList>
    </citation>
    <scope>IDENTIFICATION</scope>
</reference>
<protein>
    <recommendedName>
        <fullName evidence="1">COMM domain-containing protein 6</fullName>
    </recommendedName>
</protein>
<evidence type="ECO:0000256" key="3">
    <source>
        <dbReference type="ARBA" id="ARBA00093468"/>
    </source>
</evidence>
<dbReference type="InterPro" id="IPR047155">
    <property type="entry name" value="COMMD4/6/7/8"/>
</dbReference>
<dbReference type="GeneID" id="110977233"/>
<keyword evidence="5" id="KW-1185">Reference proteome</keyword>
<name>A0A8B7Y4U0_ACAPL</name>
<evidence type="ECO:0000256" key="2">
    <source>
        <dbReference type="ARBA" id="ARBA00093393"/>
    </source>
</evidence>
<dbReference type="PANTHER" id="PTHR16231:SF5">
    <property type="entry name" value="COMM DOMAIN-CONTAINING PROTEIN 6"/>
    <property type="match status" value="1"/>
</dbReference>
<proteinExistence type="inferred from homology"/>
<dbReference type="Pfam" id="PF21672">
    <property type="entry name" value="COMM_HN"/>
    <property type="match status" value="1"/>
</dbReference>
<dbReference type="Pfam" id="PF07258">
    <property type="entry name" value="COMM_domain"/>
    <property type="match status" value="1"/>
</dbReference>
<evidence type="ECO:0000256" key="1">
    <source>
        <dbReference type="ARBA" id="ARBA00039908"/>
    </source>
</evidence>
<comment type="similarity">
    <text evidence="3">Belongs to the COMM domain-containing protein 6 family.</text>
</comment>
<dbReference type="OMA" id="TISQFQN"/>
<dbReference type="InterPro" id="IPR017920">
    <property type="entry name" value="COMM"/>
</dbReference>
<dbReference type="RefSeq" id="XP_022086866.1">
    <property type="nucleotide sequence ID" value="XM_022231174.1"/>
</dbReference>
<evidence type="ECO:0000313" key="6">
    <source>
        <dbReference type="RefSeq" id="XP_022086866.1"/>
    </source>
</evidence>
<comment type="function">
    <text evidence="2">Scaffold protein in the commander complex that is essential for endosomal recycling of transmembrane cargos; the commander complex is composed of the CCC subcomplex and the retriever subcomplex. May modulate activity of cullin-RING E3 ubiquitin ligase (CRL) complexes. Down-regulates activation of NF-kappa-B. Inhibits TNF-induced NFKB1 activation.</text>
</comment>
<organism evidence="5 6">
    <name type="scientific">Acanthaster planci</name>
    <name type="common">Crown-of-thorns starfish</name>
    <dbReference type="NCBI Taxonomy" id="133434"/>
    <lineage>
        <taxon>Eukaryota</taxon>
        <taxon>Metazoa</taxon>
        <taxon>Echinodermata</taxon>
        <taxon>Eleutherozoa</taxon>
        <taxon>Asterozoa</taxon>
        <taxon>Asteroidea</taxon>
        <taxon>Valvatacea</taxon>
        <taxon>Valvatida</taxon>
        <taxon>Acanthasteridae</taxon>
        <taxon>Acanthaster</taxon>
    </lineage>
</organism>
<dbReference type="KEGG" id="aplc:110977233"/>
<dbReference type="PANTHER" id="PTHR16231">
    <property type="entry name" value="COMM DOMAIN-CONTAINING PROTEIN 4-8 FAMILY MEMBER"/>
    <property type="match status" value="1"/>
</dbReference>
<sequence length="202" mass="22502">MMRHAVFQTVPEGFFNAVELLNQLPSDLLTELCHQVIAFLQCSKGLVSATQFLEKLHEANVHSCEQAVLGAINALTFLFRSAAREKVSADDLVKELKQSLVWSDTCQDIVKEVWIEKGQSLSSSEVVHRVLSVGQLVDMQWKLGVAMTSGICRSLNSTFVMMTLKIADPSGKVTTKSLEMTVAEFKNFSKQMREMAAMLEMI</sequence>
<dbReference type="AlphaFoldDB" id="A0A8B7Y4U0"/>
<dbReference type="OrthoDB" id="10251827at2759"/>
<dbReference type="Proteomes" id="UP000694845">
    <property type="component" value="Unplaced"/>
</dbReference>
<evidence type="ECO:0000259" key="4">
    <source>
        <dbReference type="PROSITE" id="PS51269"/>
    </source>
</evidence>
<feature type="domain" description="COMM" evidence="4">
    <location>
        <begin position="135"/>
        <end position="202"/>
    </location>
</feature>
<gene>
    <name evidence="6" type="primary">LOC110977233</name>
</gene>
<evidence type="ECO:0000313" key="5">
    <source>
        <dbReference type="Proteomes" id="UP000694845"/>
    </source>
</evidence>
<dbReference type="PROSITE" id="PS51269">
    <property type="entry name" value="COMM"/>
    <property type="match status" value="1"/>
</dbReference>
<accession>A0A8B7Y4U0</accession>